<dbReference type="PANTHER" id="PTHR30026">
    <property type="entry name" value="OUTER MEMBRANE PROTEIN TOLC"/>
    <property type="match status" value="1"/>
</dbReference>
<dbReference type="Pfam" id="PF02321">
    <property type="entry name" value="OEP"/>
    <property type="match status" value="2"/>
</dbReference>
<evidence type="ECO:0000256" key="3">
    <source>
        <dbReference type="ARBA" id="ARBA00022448"/>
    </source>
</evidence>
<dbReference type="InterPro" id="IPR051906">
    <property type="entry name" value="TolC-like"/>
</dbReference>
<dbReference type="EMBL" id="JADIKJ010000015">
    <property type="protein sequence ID" value="MFK2901461.1"/>
    <property type="molecule type" value="Genomic_DNA"/>
</dbReference>
<keyword evidence="7" id="KW-0998">Cell outer membrane</keyword>
<protein>
    <submittedName>
        <fullName evidence="9">TolC family protein</fullName>
    </submittedName>
</protein>
<evidence type="ECO:0000256" key="1">
    <source>
        <dbReference type="ARBA" id="ARBA00004442"/>
    </source>
</evidence>
<evidence type="ECO:0000313" key="9">
    <source>
        <dbReference type="EMBL" id="MFK2901461.1"/>
    </source>
</evidence>
<evidence type="ECO:0000256" key="7">
    <source>
        <dbReference type="ARBA" id="ARBA00023237"/>
    </source>
</evidence>
<evidence type="ECO:0000256" key="4">
    <source>
        <dbReference type="ARBA" id="ARBA00022452"/>
    </source>
</evidence>
<reference evidence="9 10" key="1">
    <citation type="submission" date="2020-10" db="EMBL/GenBank/DDBJ databases">
        <title>Phylogeny of dyella-like bacteria.</title>
        <authorList>
            <person name="Fu J."/>
        </authorList>
    </citation>
    <scope>NUCLEOTIDE SEQUENCE [LARGE SCALE GENOMIC DNA]</scope>
    <source>
        <strain evidence="9 10">JP1</strain>
    </source>
</reference>
<gene>
    <name evidence="9" type="ORF">ISP15_14050</name>
</gene>
<evidence type="ECO:0000256" key="8">
    <source>
        <dbReference type="SAM" id="SignalP"/>
    </source>
</evidence>
<dbReference type="SUPFAM" id="SSF56954">
    <property type="entry name" value="Outer membrane efflux proteins (OEP)"/>
    <property type="match status" value="1"/>
</dbReference>
<comment type="subcellular location">
    <subcellularLocation>
        <location evidence="1">Cell outer membrane</location>
    </subcellularLocation>
</comment>
<evidence type="ECO:0000256" key="5">
    <source>
        <dbReference type="ARBA" id="ARBA00022692"/>
    </source>
</evidence>
<dbReference type="Gene3D" id="1.20.1600.10">
    <property type="entry name" value="Outer membrane efflux proteins (OEP)"/>
    <property type="match status" value="1"/>
</dbReference>
<keyword evidence="6" id="KW-0472">Membrane</keyword>
<proteinExistence type="inferred from homology"/>
<name>A0ABW8JMM2_9GAMM</name>
<dbReference type="InterPro" id="IPR003423">
    <property type="entry name" value="OMP_efflux"/>
</dbReference>
<evidence type="ECO:0000313" key="10">
    <source>
        <dbReference type="Proteomes" id="UP001620461"/>
    </source>
</evidence>
<feature type="signal peptide" evidence="8">
    <location>
        <begin position="1"/>
        <end position="33"/>
    </location>
</feature>
<dbReference type="RefSeq" id="WP_404548245.1">
    <property type="nucleotide sequence ID" value="NZ_JADIKJ010000015.1"/>
</dbReference>
<keyword evidence="3" id="KW-0813">Transport</keyword>
<evidence type="ECO:0000256" key="6">
    <source>
        <dbReference type="ARBA" id="ARBA00023136"/>
    </source>
</evidence>
<accession>A0ABW8JMM2</accession>
<dbReference type="PANTHER" id="PTHR30026:SF22">
    <property type="entry name" value="OUTER MEMBRANE EFFLUX PROTEIN"/>
    <property type="match status" value="1"/>
</dbReference>
<comment type="caution">
    <text evidence="9">The sequence shown here is derived from an EMBL/GenBank/DDBJ whole genome shotgun (WGS) entry which is preliminary data.</text>
</comment>
<keyword evidence="5" id="KW-0812">Transmembrane</keyword>
<keyword evidence="10" id="KW-1185">Reference proteome</keyword>
<keyword evidence="8" id="KW-0732">Signal</keyword>
<comment type="similarity">
    <text evidence="2">Belongs to the outer membrane factor (OMF) (TC 1.B.17) family.</text>
</comment>
<sequence length="509" mass="54830">MHPSTCWPAASGRRWNGLWMLAISLACTGIAAANDGTAPPPRASVAAAATVDEEGAAPAPHGPVTGASPTVAASVFAQWLNDAPEDESLHRRDAALTAAQLRKMFYDMATLAAAASPDVLQARAQAEAAGDDVGTARGQRLPQVSLGAQTRAKTFGGPSLSPNDTNRYDSVSLNMQTTVFDWGSGRKNVQSSRQLAQAAGLGYRAALESNALDVCTTLLELGRHRTMTALGDAYVARMRTLVNMLAQIARADQGRRSEWVQAKAQLLSAMTVRDTSATQMRNDELKLRILLNGQHAEIPDGGRWPISDEGLKSLAGDYRDHPAVLQAKATAAAADLHAGSLGASFKPRVDWLVSKSAFRDAQGLQRPWQTVLQVSWPLFSGGANSSSRRAAFARAEGSHQQAASLERNYEYQLRDAVLNARDAFKRADDYGDLVNETLQVRKAMFEQWYQLGKRSLLDVLISETDHYNDQIGEVSSRFDGYEAVISAYAGAGKLLDWLSSSGENEASKQ</sequence>
<keyword evidence="4" id="KW-1134">Transmembrane beta strand</keyword>
<feature type="chain" id="PRO_5046599153" evidence="8">
    <location>
        <begin position="34"/>
        <end position="509"/>
    </location>
</feature>
<organism evidence="9 10">
    <name type="scientific">Dyella jejuensis</name>
    <dbReference type="NCBI Taxonomy" id="1432009"/>
    <lineage>
        <taxon>Bacteria</taxon>
        <taxon>Pseudomonadati</taxon>
        <taxon>Pseudomonadota</taxon>
        <taxon>Gammaproteobacteria</taxon>
        <taxon>Lysobacterales</taxon>
        <taxon>Rhodanobacteraceae</taxon>
        <taxon>Dyella</taxon>
    </lineage>
</organism>
<dbReference type="Proteomes" id="UP001620461">
    <property type="component" value="Unassembled WGS sequence"/>
</dbReference>
<evidence type="ECO:0000256" key="2">
    <source>
        <dbReference type="ARBA" id="ARBA00007613"/>
    </source>
</evidence>